<dbReference type="PANTHER" id="PTHR42811">
    <property type="entry name" value="SERINE ACETYLTRANSFERASE"/>
    <property type="match status" value="1"/>
</dbReference>
<evidence type="ECO:0000256" key="4">
    <source>
        <dbReference type="ARBA" id="ARBA00023315"/>
    </source>
</evidence>
<keyword evidence="2 5" id="KW-0808">Transferase</keyword>
<evidence type="ECO:0000256" key="3">
    <source>
        <dbReference type="ARBA" id="ARBA00022737"/>
    </source>
</evidence>
<gene>
    <name evidence="5" type="ORF">CRN52_06665</name>
</gene>
<dbReference type="InterPro" id="IPR018357">
    <property type="entry name" value="Hexapep_transf_CS"/>
</dbReference>
<dbReference type="RefSeq" id="WP_103200009.1">
    <property type="nucleotide sequence ID" value="NZ_JAODPM010000032.1"/>
</dbReference>
<name>A0A2S3R617_VIBVL</name>
<dbReference type="EMBL" id="PDGH01000054">
    <property type="protein sequence ID" value="POB49147.1"/>
    <property type="molecule type" value="Genomic_DNA"/>
</dbReference>
<dbReference type="GO" id="GO:0016746">
    <property type="term" value="F:acyltransferase activity"/>
    <property type="evidence" value="ECO:0007669"/>
    <property type="project" value="UniProtKB-KW"/>
</dbReference>
<keyword evidence="3" id="KW-0677">Repeat</keyword>
<reference evidence="5 6" key="1">
    <citation type="journal article" date="2018" name="Front. Microbiol.">
        <title>Phylogeny of Vibrio vulnificus from the Analysis of the Core-Genome: Implications for Intra-Species Taxonomy.</title>
        <authorList>
            <person name="Roig F.J."/>
            <person name="Gonzalez-Candelas F."/>
            <person name="Sanjuan E."/>
            <person name="Fouz B."/>
            <person name="Feil E.J."/>
            <person name="Llorens C."/>
            <person name="Baker-Austin C."/>
            <person name="Oliver J.D."/>
            <person name="Danin-Poleg Y."/>
            <person name="Gibas C.J."/>
            <person name="Kashi Y."/>
            <person name="Gulig P.A."/>
            <person name="Morrison S.S."/>
            <person name="Amaro C."/>
        </authorList>
    </citation>
    <scope>NUCLEOTIDE SEQUENCE [LARGE SCALE GENOMIC DNA]</scope>
    <source>
        <strain evidence="5 6">CECT4608</strain>
    </source>
</reference>
<keyword evidence="4" id="KW-0012">Acyltransferase</keyword>
<dbReference type="Pfam" id="PF00132">
    <property type="entry name" value="Hexapep"/>
    <property type="match status" value="1"/>
</dbReference>
<comment type="caution">
    <text evidence="5">The sequence shown here is derived from an EMBL/GenBank/DDBJ whole genome shotgun (WGS) entry which is preliminary data.</text>
</comment>
<dbReference type="AlphaFoldDB" id="A0A2S3R617"/>
<dbReference type="CDD" id="cd03354">
    <property type="entry name" value="LbH_SAT"/>
    <property type="match status" value="1"/>
</dbReference>
<evidence type="ECO:0000256" key="1">
    <source>
        <dbReference type="ARBA" id="ARBA00007274"/>
    </source>
</evidence>
<dbReference type="InterPro" id="IPR045304">
    <property type="entry name" value="LbH_SAT"/>
</dbReference>
<evidence type="ECO:0000313" key="5">
    <source>
        <dbReference type="EMBL" id="POB49147.1"/>
    </source>
</evidence>
<dbReference type="Pfam" id="PF14602">
    <property type="entry name" value="Hexapep_2"/>
    <property type="match status" value="1"/>
</dbReference>
<dbReference type="SUPFAM" id="SSF51161">
    <property type="entry name" value="Trimeric LpxA-like enzymes"/>
    <property type="match status" value="1"/>
</dbReference>
<dbReference type="Proteomes" id="UP000237466">
    <property type="component" value="Unassembled WGS sequence"/>
</dbReference>
<sequence>MLKLIVNWLKTSDPSRKFRSELDLMFWGATHSKLIRKYFQRRIFYVYNCEVSHTAKIHPTVRFGHLTGVIIGSNVTIGAGSVIYQQVTLGSNFKKGDNQMPVIGERCVIAAGAKVIGKVSIGDGSIVGANAVVTKDVPSSTVVIGANRVLS</sequence>
<evidence type="ECO:0000256" key="2">
    <source>
        <dbReference type="ARBA" id="ARBA00022679"/>
    </source>
</evidence>
<dbReference type="InterPro" id="IPR001451">
    <property type="entry name" value="Hexapep"/>
</dbReference>
<accession>A0A2S3R617</accession>
<dbReference type="Gene3D" id="2.160.10.10">
    <property type="entry name" value="Hexapeptide repeat proteins"/>
    <property type="match status" value="1"/>
</dbReference>
<comment type="similarity">
    <text evidence="1">Belongs to the transferase hexapeptide repeat family.</text>
</comment>
<dbReference type="PROSITE" id="PS00101">
    <property type="entry name" value="HEXAPEP_TRANSFERASES"/>
    <property type="match status" value="1"/>
</dbReference>
<protein>
    <submittedName>
        <fullName evidence="5">Serine acetyltransferase</fullName>
    </submittedName>
</protein>
<organism evidence="5 6">
    <name type="scientific">Vibrio vulnificus</name>
    <dbReference type="NCBI Taxonomy" id="672"/>
    <lineage>
        <taxon>Bacteria</taxon>
        <taxon>Pseudomonadati</taxon>
        <taxon>Pseudomonadota</taxon>
        <taxon>Gammaproteobacteria</taxon>
        <taxon>Vibrionales</taxon>
        <taxon>Vibrionaceae</taxon>
        <taxon>Vibrio</taxon>
    </lineage>
</organism>
<evidence type="ECO:0000313" key="6">
    <source>
        <dbReference type="Proteomes" id="UP000237466"/>
    </source>
</evidence>
<dbReference type="InterPro" id="IPR011004">
    <property type="entry name" value="Trimer_LpxA-like_sf"/>
</dbReference>
<proteinExistence type="inferred from homology"/>